<reference evidence="2 3" key="1">
    <citation type="journal article" date="2023" name="Genome Announc.">
        <title>Pan-Genome Analyses of the Genus Cohnella and Proposal of the Novel Species Cohnella silvisoli sp. nov., Isolated from Forest Soil.</title>
        <authorList>
            <person name="Wang C."/>
            <person name="Mao L."/>
            <person name="Bao G."/>
            <person name="Zhu H."/>
        </authorList>
    </citation>
    <scope>NUCLEOTIDE SEQUENCE [LARGE SCALE GENOMIC DNA]</scope>
    <source>
        <strain evidence="2 3">NL03-T5-1</strain>
    </source>
</reference>
<accession>A0ABV1KTU0</accession>
<proteinExistence type="predicted"/>
<organism evidence="2 3">
    <name type="scientific">Cohnella silvisoli</name>
    <dbReference type="NCBI Taxonomy" id="2873699"/>
    <lineage>
        <taxon>Bacteria</taxon>
        <taxon>Bacillati</taxon>
        <taxon>Bacillota</taxon>
        <taxon>Bacilli</taxon>
        <taxon>Bacillales</taxon>
        <taxon>Paenibacillaceae</taxon>
        <taxon>Cohnella</taxon>
    </lineage>
</organism>
<evidence type="ECO:0000313" key="3">
    <source>
        <dbReference type="Proteomes" id="UP001493487"/>
    </source>
</evidence>
<evidence type="ECO:0000313" key="2">
    <source>
        <dbReference type="EMBL" id="MEQ4482872.1"/>
    </source>
</evidence>
<protein>
    <recommendedName>
        <fullName evidence="4">Toxic anion resistance protein</fullName>
    </recommendedName>
</protein>
<name>A0ABV1KTU0_9BACL</name>
<feature type="compositionally biased region" description="Polar residues" evidence="1">
    <location>
        <begin position="1"/>
        <end position="10"/>
    </location>
</feature>
<comment type="caution">
    <text evidence="2">The sequence shown here is derived from an EMBL/GenBank/DDBJ whole genome shotgun (WGS) entry which is preliminary data.</text>
</comment>
<evidence type="ECO:0008006" key="4">
    <source>
        <dbReference type="Google" id="ProtNLM"/>
    </source>
</evidence>
<dbReference type="Proteomes" id="UP001493487">
    <property type="component" value="Unassembled WGS sequence"/>
</dbReference>
<sequence length="352" mass="39264">MRIQGQTLSPALSAFSPKPAHAQSPDGGQSANIQSTVTISQLGNAKHDLLQRFRTPIDGSGNRASLIVSIADKYGEIRNEIISEGKDDQQQSLTQLDQVYDELTAGSAEQLSSQFNYFFDSSGDDLFDEKAFRSHLVDLAKAAKQIAVEHPGEVADRLALRESSGGLETMNYRDIVSMVDVMQKLSANKPPEAGSDPVKFGSQLAEWHTYNKQILASADLSDDVRKAAERALDTSATFRMKNGAFKQAIDQFNAKIEETLKKLKRLSFLLATLNGKLQDLKGLDPGDPRIQSLLRREQELMQSKSEYWNELKENNTKMSQLKKNPDSVIETDVYRQIKDSYDTRMEQARADK</sequence>
<dbReference type="EMBL" id="JASKHM010000005">
    <property type="protein sequence ID" value="MEQ4482872.1"/>
    <property type="molecule type" value="Genomic_DNA"/>
</dbReference>
<dbReference type="RefSeq" id="WP_232185574.1">
    <property type="nucleotide sequence ID" value="NZ_JAIOAP010000005.1"/>
</dbReference>
<gene>
    <name evidence="2" type="ORF">QJS35_10730</name>
</gene>
<keyword evidence="3" id="KW-1185">Reference proteome</keyword>
<evidence type="ECO:0000256" key="1">
    <source>
        <dbReference type="SAM" id="MobiDB-lite"/>
    </source>
</evidence>
<feature type="region of interest" description="Disordered" evidence="1">
    <location>
        <begin position="1"/>
        <end position="31"/>
    </location>
</feature>